<keyword evidence="4 7" id="KW-0812">Transmembrane</keyword>
<feature type="transmembrane region" description="Helical" evidence="7">
    <location>
        <begin position="143"/>
        <end position="166"/>
    </location>
</feature>
<sequence length="226" mass="24418">MTLISDFLAVVALLPRPLLILVTGALVLGECTLGIGFLVPGESGLLIASAAVTDVGFFFVLSGTVTLCAVVGDNIGYWLGRRYRFRIRETRAVRKLGQHHWDRAGRLLRRYGLGAVLAGRFLPVVRTLVPAAAGSGGLRFGRFLFASVLGASAWSTLHVGVGWAAGASAKYVEEALGRASWVAMVLLVLAGAGFWWRRRRKAKRAAVVEPIPERREDDEDDMESVA</sequence>
<dbReference type="Pfam" id="PF09335">
    <property type="entry name" value="VTT_dom"/>
    <property type="match status" value="1"/>
</dbReference>
<evidence type="ECO:0000259" key="8">
    <source>
        <dbReference type="Pfam" id="PF09335"/>
    </source>
</evidence>
<organism evidence="9 10">
    <name type="scientific">Saccharopolyspora rectivirgula</name>
    <dbReference type="NCBI Taxonomy" id="28042"/>
    <lineage>
        <taxon>Bacteria</taxon>
        <taxon>Bacillati</taxon>
        <taxon>Actinomycetota</taxon>
        <taxon>Actinomycetes</taxon>
        <taxon>Pseudonocardiales</taxon>
        <taxon>Pseudonocardiaceae</taxon>
        <taxon>Saccharopolyspora</taxon>
    </lineage>
</organism>
<dbReference type="STRING" id="28042.GU90_10090"/>
<keyword evidence="5 7" id="KW-1133">Transmembrane helix</keyword>
<dbReference type="GO" id="GO:0005886">
    <property type="term" value="C:plasma membrane"/>
    <property type="evidence" value="ECO:0007669"/>
    <property type="project" value="UniProtKB-SubCell"/>
</dbReference>
<dbReference type="AlphaFoldDB" id="A0A073AZN3"/>
<name>A0A073AZN3_9PSEU</name>
<evidence type="ECO:0000256" key="2">
    <source>
        <dbReference type="ARBA" id="ARBA00010792"/>
    </source>
</evidence>
<feature type="transmembrane region" description="Helical" evidence="7">
    <location>
        <begin position="7"/>
        <end position="35"/>
    </location>
</feature>
<keyword evidence="3 7" id="KW-1003">Cell membrane</keyword>
<dbReference type="InterPro" id="IPR032816">
    <property type="entry name" value="VTT_dom"/>
</dbReference>
<dbReference type="PANTHER" id="PTHR30353">
    <property type="entry name" value="INNER MEMBRANE PROTEIN DEDA-RELATED"/>
    <property type="match status" value="1"/>
</dbReference>
<comment type="subcellular location">
    <subcellularLocation>
        <location evidence="1 7">Cell membrane</location>
        <topology evidence="1 7">Multi-pass membrane protein</topology>
    </subcellularLocation>
</comment>
<dbReference type="OrthoDB" id="9813426at2"/>
<accession>A0A073AZN3</accession>
<gene>
    <name evidence="9" type="ORF">GU90_10090</name>
</gene>
<dbReference type="EMBL" id="JNVU01000025">
    <property type="protein sequence ID" value="KEI44507.1"/>
    <property type="molecule type" value="Genomic_DNA"/>
</dbReference>
<proteinExistence type="inferred from homology"/>
<evidence type="ECO:0000256" key="5">
    <source>
        <dbReference type="ARBA" id="ARBA00022989"/>
    </source>
</evidence>
<evidence type="ECO:0000256" key="3">
    <source>
        <dbReference type="ARBA" id="ARBA00022475"/>
    </source>
</evidence>
<feature type="domain" description="VTT" evidence="8">
    <location>
        <begin position="43"/>
        <end position="163"/>
    </location>
</feature>
<protein>
    <submittedName>
        <fullName evidence="9">Membrane protein</fullName>
    </submittedName>
</protein>
<evidence type="ECO:0000256" key="6">
    <source>
        <dbReference type="ARBA" id="ARBA00023136"/>
    </source>
</evidence>
<evidence type="ECO:0000313" key="9">
    <source>
        <dbReference type="EMBL" id="KEI44507.1"/>
    </source>
</evidence>
<dbReference type="PANTHER" id="PTHR30353:SF15">
    <property type="entry name" value="INNER MEMBRANE PROTEIN YABI"/>
    <property type="match status" value="1"/>
</dbReference>
<evidence type="ECO:0000313" key="10">
    <source>
        <dbReference type="Proteomes" id="UP000031419"/>
    </source>
</evidence>
<dbReference type="RefSeq" id="WP_029719434.1">
    <property type="nucleotide sequence ID" value="NZ_JNVU01000025.1"/>
</dbReference>
<evidence type="ECO:0000256" key="4">
    <source>
        <dbReference type="ARBA" id="ARBA00022692"/>
    </source>
</evidence>
<comment type="caution">
    <text evidence="9">The sequence shown here is derived from an EMBL/GenBank/DDBJ whole genome shotgun (WGS) entry which is preliminary data.</text>
</comment>
<dbReference type="InterPro" id="IPR032818">
    <property type="entry name" value="DedA-like"/>
</dbReference>
<feature type="transmembrane region" description="Helical" evidence="7">
    <location>
        <begin position="178"/>
        <end position="196"/>
    </location>
</feature>
<keyword evidence="10" id="KW-1185">Reference proteome</keyword>
<comment type="similarity">
    <text evidence="2 7">Belongs to the DedA family.</text>
</comment>
<dbReference type="eggNOG" id="COG0586">
    <property type="taxonomic scope" value="Bacteria"/>
</dbReference>
<dbReference type="Proteomes" id="UP000031419">
    <property type="component" value="Unassembled WGS sequence"/>
</dbReference>
<keyword evidence="6 7" id="KW-0472">Membrane</keyword>
<evidence type="ECO:0000256" key="1">
    <source>
        <dbReference type="ARBA" id="ARBA00004651"/>
    </source>
</evidence>
<evidence type="ECO:0000256" key="7">
    <source>
        <dbReference type="RuleBase" id="RU367016"/>
    </source>
</evidence>
<reference evidence="9 10" key="1">
    <citation type="submission" date="2014-06" db="EMBL/GenBank/DDBJ databases">
        <title>Saccharopolyspora rectivirgula DSM-43113 Genome sequencing.</title>
        <authorList>
            <person name="Barrera C."/>
            <person name="Millon L."/>
            <person name="Rognon B."/>
            <person name="Zaugg C."/>
            <person name="Monod M."/>
        </authorList>
    </citation>
    <scope>NUCLEOTIDE SEQUENCE [LARGE SCALE GENOMIC DNA]</scope>
    <source>
        <strain evidence="9 10">DSM 43113</strain>
    </source>
</reference>
<feature type="transmembrane region" description="Helical" evidence="7">
    <location>
        <begin position="55"/>
        <end position="79"/>
    </location>
</feature>